<accession>A0A090GNL7</accession>
<gene>
    <name evidence="1" type="ORF">MPLDJ20_310009</name>
</gene>
<keyword evidence="1" id="KW-0648">Protein biosynthesis</keyword>
<reference evidence="1 2" key="1">
    <citation type="submission" date="2014-08" db="EMBL/GenBank/DDBJ databases">
        <authorList>
            <person name="Moulin Lionel"/>
        </authorList>
    </citation>
    <scope>NUCLEOTIDE SEQUENCE [LARGE SCALE GENOMIC DNA]</scope>
</reference>
<dbReference type="GO" id="GO:0003743">
    <property type="term" value="F:translation initiation factor activity"/>
    <property type="evidence" value="ECO:0007669"/>
    <property type="project" value="UniProtKB-KW"/>
</dbReference>
<dbReference type="EMBL" id="CCNB01000025">
    <property type="protein sequence ID" value="CDX40924.1"/>
    <property type="molecule type" value="Genomic_DNA"/>
</dbReference>
<evidence type="ECO:0000313" key="2">
    <source>
        <dbReference type="Proteomes" id="UP000046373"/>
    </source>
</evidence>
<keyword evidence="1" id="KW-0396">Initiation factor</keyword>
<proteinExistence type="predicted"/>
<sequence>MTLSRELFEADLTFHCPECETPVVRKGSWIKSAKVFICDACSTHTRLTYGLKLAIFDAHLHAPPNLPATRGQSRQ</sequence>
<name>A0A090GNL7_MESPL</name>
<dbReference type="Proteomes" id="UP000046373">
    <property type="component" value="Unassembled WGS sequence"/>
</dbReference>
<dbReference type="AlphaFoldDB" id="A0A090GNL7"/>
<organism evidence="1 2">
    <name type="scientific">Mesorhizobium plurifarium</name>
    <dbReference type="NCBI Taxonomy" id="69974"/>
    <lineage>
        <taxon>Bacteria</taxon>
        <taxon>Pseudomonadati</taxon>
        <taxon>Pseudomonadota</taxon>
        <taxon>Alphaproteobacteria</taxon>
        <taxon>Hyphomicrobiales</taxon>
        <taxon>Phyllobacteriaceae</taxon>
        <taxon>Mesorhizobium</taxon>
    </lineage>
</organism>
<protein>
    <submittedName>
        <fullName evidence="1">Eukaryotic translation initiation factor 5</fullName>
    </submittedName>
</protein>
<evidence type="ECO:0000313" key="1">
    <source>
        <dbReference type="EMBL" id="CDX40924.1"/>
    </source>
</evidence>